<keyword evidence="2" id="KW-1185">Reference proteome</keyword>
<organism evidence="1 2">
    <name type="scientific">Aerosakkonema funiforme FACHB-1375</name>
    <dbReference type="NCBI Taxonomy" id="2949571"/>
    <lineage>
        <taxon>Bacteria</taxon>
        <taxon>Bacillati</taxon>
        <taxon>Cyanobacteriota</taxon>
        <taxon>Cyanophyceae</taxon>
        <taxon>Oscillatoriophycideae</taxon>
        <taxon>Aerosakkonematales</taxon>
        <taxon>Aerosakkonemataceae</taxon>
        <taxon>Aerosakkonema</taxon>
    </lineage>
</organism>
<protein>
    <submittedName>
        <fullName evidence="1">Uncharacterized protein</fullName>
    </submittedName>
</protein>
<reference evidence="1" key="1">
    <citation type="journal article" date="2015" name="ISME J.">
        <title>Draft Genome Sequence of Streptomyces incarnatus NRRL8089, which Produces the Nucleoside Antibiotic Sinefungin.</title>
        <authorList>
            <person name="Oshima K."/>
            <person name="Hattori M."/>
            <person name="Shimizu H."/>
            <person name="Fukuda K."/>
            <person name="Nemoto M."/>
            <person name="Inagaki K."/>
            <person name="Tamura T."/>
        </authorList>
    </citation>
    <scope>NUCLEOTIDE SEQUENCE</scope>
    <source>
        <strain evidence="1">FACHB-1375</strain>
    </source>
</reference>
<gene>
    <name evidence="1" type="ORF">H6G03_28805</name>
</gene>
<dbReference type="RefSeq" id="WP_190472575.1">
    <property type="nucleotide sequence ID" value="NZ_JACJPW010000103.1"/>
</dbReference>
<proteinExistence type="predicted"/>
<dbReference type="AlphaFoldDB" id="A0A926VJK0"/>
<evidence type="ECO:0000313" key="2">
    <source>
        <dbReference type="Proteomes" id="UP000641646"/>
    </source>
</evidence>
<name>A0A926VJK0_9CYAN</name>
<accession>A0A926VJK0</accession>
<reference evidence="1" key="2">
    <citation type="submission" date="2020-08" db="EMBL/GenBank/DDBJ databases">
        <authorList>
            <person name="Chen M."/>
            <person name="Teng W."/>
            <person name="Zhao L."/>
            <person name="Hu C."/>
            <person name="Zhou Y."/>
            <person name="Han B."/>
            <person name="Song L."/>
            <person name="Shu W."/>
        </authorList>
    </citation>
    <scope>NUCLEOTIDE SEQUENCE</scope>
    <source>
        <strain evidence="1">FACHB-1375</strain>
    </source>
</reference>
<evidence type="ECO:0000313" key="1">
    <source>
        <dbReference type="EMBL" id="MBD2185026.1"/>
    </source>
</evidence>
<sequence>MQGKQIKHELDSLIRAASSVDPCLAKKLDEINRWIKDVKPGSVTAKKFLTAFLLQLIADARVWLSIKALAETADRELAFEQMTPTEKYWYTDLFAKWLNENDPKFYIWRQKLMAEEFNQPDAKIIQSLAEHIIQRGGTVWHCYIADLSMATDLIVSYRQKVPLCLQVTSLGEEFSQEKYDSWKNTLEMWEIDRGLFLSYNPGLQYFVTQLVNLALYNSDNLKAGSYIKFP</sequence>
<comment type="caution">
    <text evidence="1">The sequence shown here is derived from an EMBL/GenBank/DDBJ whole genome shotgun (WGS) entry which is preliminary data.</text>
</comment>
<dbReference type="EMBL" id="JACJPW010000103">
    <property type="protein sequence ID" value="MBD2185026.1"/>
    <property type="molecule type" value="Genomic_DNA"/>
</dbReference>
<dbReference type="Proteomes" id="UP000641646">
    <property type="component" value="Unassembled WGS sequence"/>
</dbReference>